<feature type="region of interest" description="Disordered" evidence="3">
    <location>
        <begin position="563"/>
        <end position="584"/>
    </location>
</feature>
<sequence>MPKDTTPSAMRNSVLAMTPSVHSASCGIGEGQERSQRHQLYALLEQNVLTDVELVVQGECIAAHRVVLAAASPYFHALFTSGMKESHERRIELHELNAAAFRELVVYMYLGEIHVTGDTVLAILHTANQLEILSVVEICCRQLMLELNVSNCVDIYVSCEGLQMRQPCRILANAALAMIEAFLGDVVESDAFMQLSLPSVVRLLRHLMISGRTTACLRAWRCYDPHLRHHELKQLLPGLSSCQLERVNMSKPLKIPVLFALGGFNGPNALRSVEYLDFGTNEWFLAASMHERRSYSGIVVTGDEKIVVLAGSCSSRHLKSVEQYDPERNRWELLPSMRKARSYLGAVYLRGYIYVIGGFNGLSHLASVERFDCQTRQWEDVAPLCIGRSGLAVVASRDAIYAIGGYDGRRHLRTVEMYDPIRNEWTLLPHMMRHARNGPAAVFAPHKESILVYGGECRHGMRMDTSERLDLNTGVWEDMDHLVDCRSGHMAMSMLQDSFVFCLGGSNKKDEYVDAVHRYDPLNKQWMVHSRMLSQRCGLSVALVHVSRDADCFHSQPPSNRWKLRSDLPSPSTETLSSSPSGVESVHAFAPTPVSSSASVSTTAAAAFS</sequence>
<evidence type="ECO:0000259" key="4">
    <source>
        <dbReference type="PROSITE" id="PS50097"/>
    </source>
</evidence>
<protein>
    <recommendedName>
        <fullName evidence="4">BTB domain-containing protein</fullName>
    </recommendedName>
</protein>
<dbReference type="Gene3D" id="3.30.710.10">
    <property type="entry name" value="Potassium Channel Kv1.1, Chain A"/>
    <property type="match status" value="1"/>
</dbReference>
<evidence type="ECO:0000256" key="2">
    <source>
        <dbReference type="ARBA" id="ARBA00022737"/>
    </source>
</evidence>
<dbReference type="InterPro" id="IPR011333">
    <property type="entry name" value="SKP1/BTB/POZ_sf"/>
</dbReference>
<reference evidence="5" key="1">
    <citation type="submission" date="2019-03" db="EMBL/GenBank/DDBJ databases">
        <title>Long read genome sequence of the mycoparasitic Pythium oligandrum ATCC 38472 isolated from sugarbeet rhizosphere.</title>
        <authorList>
            <person name="Gaulin E."/>
        </authorList>
    </citation>
    <scope>NUCLEOTIDE SEQUENCE</scope>
    <source>
        <strain evidence="5">ATCC 38472_TT</strain>
    </source>
</reference>
<feature type="compositionally biased region" description="Low complexity" evidence="3">
    <location>
        <begin position="567"/>
        <end position="581"/>
    </location>
</feature>
<gene>
    <name evidence="5" type="ORF">Poli38472_009371</name>
</gene>
<dbReference type="PANTHER" id="PTHR24412">
    <property type="entry name" value="KELCH PROTEIN"/>
    <property type="match status" value="1"/>
</dbReference>
<dbReference type="SUPFAM" id="SSF117281">
    <property type="entry name" value="Kelch motif"/>
    <property type="match status" value="1"/>
</dbReference>
<keyword evidence="2" id="KW-0677">Repeat</keyword>
<keyword evidence="6" id="KW-1185">Reference proteome</keyword>
<organism evidence="5 6">
    <name type="scientific">Pythium oligandrum</name>
    <name type="common">Mycoparasitic fungus</name>
    <dbReference type="NCBI Taxonomy" id="41045"/>
    <lineage>
        <taxon>Eukaryota</taxon>
        <taxon>Sar</taxon>
        <taxon>Stramenopiles</taxon>
        <taxon>Oomycota</taxon>
        <taxon>Peronosporomycetes</taxon>
        <taxon>Pythiales</taxon>
        <taxon>Pythiaceae</taxon>
        <taxon>Pythium</taxon>
    </lineage>
</organism>
<dbReference type="InterPro" id="IPR006652">
    <property type="entry name" value="Kelch_1"/>
</dbReference>
<dbReference type="EMBL" id="SPLM01000038">
    <property type="protein sequence ID" value="TMW65204.1"/>
    <property type="molecule type" value="Genomic_DNA"/>
</dbReference>
<accession>A0A8K1FLF5</accession>
<dbReference type="PROSITE" id="PS50097">
    <property type="entry name" value="BTB"/>
    <property type="match status" value="1"/>
</dbReference>
<evidence type="ECO:0000313" key="5">
    <source>
        <dbReference type="EMBL" id="TMW65204.1"/>
    </source>
</evidence>
<comment type="caution">
    <text evidence="5">The sequence shown here is derived from an EMBL/GenBank/DDBJ whole genome shotgun (WGS) entry which is preliminary data.</text>
</comment>
<dbReference type="AlphaFoldDB" id="A0A8K1FLF5"/>
<keyword evidence="1" id="KW-0880">Kelch repeat</keyword>
<dbReference type="CDD" id="cd14733">
    <property type="entry name" value="BACK"/>
    <property type="match status" value="1"/>
</dbReference>
<dbReference type="Proteomes" id="UP000794436">
    <property type="component" value="Unassembled WGS sequence"/>
</dbReference>
<proteinExistence type="predicted"/>
<dbReference type="Pfam" id="PF01344">
    <property type="entry name" value="Kelch_1"/>
    <property type="match status" value="4"/>
</dbReference>
<dbReference type="Gene3D" id="2.120.10.80">
    <property type="entry name" value="Kelch-type beta propeller"/>
    <property type="match status" value="2"/>
</dbReference>
<dbReference type="InterPro" id="IPR000210">
    <property type="entry name" value="BTB/POZ_dom"/>
</dbReference>
<dbReference type="Pfam" id="PF00651">
    <property type="entry name" value="BTB"/>
    <property type="match status" value="1"/>
</dbReference>
<dbReference type="OrthoDB" id="45365at2759"/>
<dbReference type="SUPFAM" id="SSF50965">
    <property type="entry name" value="Galactose oxidase, central domain"/>
    <property type="match status" value="1"/>
</dbReference>
<evidence type="ECO:0000313" key="6">
    <source>
        <dbReference type="Proteomes" id="UP000794436"/>
    </source>
</evidence>
<dbReference type="InterPro" id="IPR015915">
    <property type="entry name" value="Kelch-typ_b-propeller"/>
</dbReference>
<dbReference type="SMART" id="SM00612">
    <property type="entry name" value="Kelch"/>
    <property type="match status" value="6"/>
</dbReference>
<name>A0A8K1FLF5_PYTOL</name>
<feature type="domain" description="BTB" evidence="4">
    <location>
        <begin position="50"/>
        <end position="117"/>
    </location>
</feature>
<dbReference type="InterPro" id="IPR011043">
    <property type="entry name" value="Gal_Oxase/kelch_b-propeller"/>
</dbReference>
<dbReference type="SMART" id="SM00225">
    <property type="entry name" value="BTB"/>
    <property type="match status" value="1"/>
</dbReference>
<dbReference type="PANTHER" id="PTHR24412:SF489">
    <property type="entry name" value="RING FINGER DOMAIN AND KELCH REPEAT-CONTAINING PROTEIN DDB_G0271372"/>
    <property type="match status" value="1"/>
</dbReference>
<evidence type="ECO:0000256" key="1">
    <source>
        <dbReference type="ARBA" id="ARBA00022441"/>
    </source>
</evidence>
<dbReference type="SUPFAM" id="SSF54695">
    <property type="entry name" value="POZ domain"/>
    <property type="match status" value="1"/>
</dbReference>
<evidence type="ECO:0000256" key="3">
    <source>
        <dbReference type="SAM" id="MobiDB-lite"/>
    </source>
</evidence>